<accession>A0AAN6RLU9</accession>
<feature type="compositionally biased region" description="Basic and acidic residues" evidence="1">
    <location>
        <begin position="20"/>
        <end position="35"/>
    </location>
</feature>
<dbReference type="EMBL" id="WVTA01000003">
    <property type="protein sequence ID" value="KAK3215124.1"/>
    <property type="molecule type" value="Genomic_DNA"/>
</dbReference>
<evidence type="ECO:0000313" key="3">
    <source>
        <dbReference type="Proteomes" id="UP001280581"/>
    </source>
</evidence>
<dbReference type="AlphaFoldDB" id="A0AAN6RLU9"/>
<keyword evidence="3" id="KW-1185">Reference proteome</keyword>
<feature type="compositionally biased region" description="Basic and acidic residues" evidence="1">
    <location>
        <begin position="60"/>
        <end position="71"/>
    </location>
</feature>
<name>A0AAN6RLU9_9PLEO</name>
<dbReference type="Proteomes" id="UP001280581">
    <property type="component" value="Unassembled WGS sequence"/>
</dbReference>
<dbReference type="PANTHER" id="PTHR42345:SF2">
    <property type="entry name" value="HELICASE-LIKE PROTEIN"/>
    <property type="match status" value="1"/>
</dbReference>
<protein>
    <submittedName>
        <fullName evidence="2">Uncharacterized protein</fullName>
    </submittedName>
</protein>
<feature type="region of interest" description="Disordered" evidence="1">
    <location>
        <begin position="1"/>
        <end position="149"/>
    </location>
</feature>
<proteinExistence type="predicted"/>
<sequence>MPLRRRFKSAPTDVQPAKGNEGDKRSKRQRLADFFRKRKSSTTSTSRHSPSIAAAIPTKPPRDSKLAESTRPRASTSSADAHAGLPTPTATPTPEPAAVVGTAAAVAAEVTPSETQPSAEQEQKQDHDQQHDQQHEQEQEQESEQSEPTKADYIAEEHVRTLFAGAPHFFVQPTDTRPVPRVSYPWDHHLAVKDVSDSLQLAEPAFSAATLHSHLPALHGASDQNKPYQGYDLDVVELPSMLSAQGIEPGTVGFAHFLQLSQPDHLVTNLQQSQTSNDYLETIRNKELMQRNPERLGIRAVDMTMVHDRLVELGDLIDAFHHSPERMTILNNQPPGDLYANLFGKFLTPPGYDSTVDDPTGIKVQIDTLLKILRLPGVWFDFSLVEWRIRLGQILWNEPEPGPEVELDAQPLWTDRDILLLQITLACELLLRLDAITTMDVDDVRVQMHVSPQDVQGFLELKTRKTDWDLVLARRFLDNILPVKEIDVAPSVPEPKSRGLLSLLTPSTPKETITTDLVLLPQHQARQLAGLLHFSQAVKWPGIELIVAELAQKIIPEAAPTPDALPTPTGRVLDPSTPASISVYATPLATPRSNAMLDSYFGNLQRPSLSRGDSRSLQMSLSTTLLAHADSSNRTINVGGWLSRSYLTGLILPGEAISHFLMSTLLENDKLAIAALGDSANLYGGFIYSERTWWSKTSIVARVMACVEGASECMGWVTFLNLPVDSTDGWYAVKATQLHPEQPPRLASENETIMRNSAVIPDLDESCVKAEDLSLPRDTPNPPIPAVEFVNWTLTLVDGELSDNESASVPIAETDTYAASVTFTSLGRTTHTLALLHDVHFVTSWPCTPPAASPAPAAPRLLKRAQTTPLSRTSSKRSFHSSRTASNRSSQLIRRNSHGFEPLLSHPPDSPSIAPTRMHFPLPDEDSSFQLSPKQEPLNAHPLHGSHKYKTVPATDVLDPSFALPFTSRVYSSPAPTPQEEIVAKDGVDPTKDEKLVLVLDARASRDLELLARSWCAERGFHAIVGRTGRTCLACCIREAQGLGINIVIRL</sequence>
<reference evidence="2 3" key="1">
    <citation type="submission" date="2021-02" db="EMBL/GenBank/DDBJ databases">
        <title>Genome assembly of Pseudopithomyces chartarum.</title>
        <authorList>
            <person name="Jauregui R."/>
            <person name="Singh J."/>
            <person name="Voisey C."/>
        </authorList>
    </citation>
    <scope>NUCLEOTIDE SEQUENCE [LARGE SCALE GENOMIC DNA]</scope>
    <source>
        <strain evidence="2 3">AGR01</strain>
    </source>
</reference>
<organism evidence="2 3">
    <name type="scientific">Pseudopithomyces chartarum</name>
    <dbReference type="NCBI Taxonomy" id="1892770"/>
    <lineage>
        <taxon>Eukaryota</taxon>
        <taxon>Fungi</taxon>
        <taxon>Dikarya</taxon>
        <taxon>Ascomycota</taxon>
        <taxon>Pezizomycotina</taxon>
        <taxon>Dothideomycetes</taxon>
        <taxon>Pleosporomycetidae</taxon>
        <taxon>Pleosporales</taxon>
        <taxon>Massarineae</taxon>
        <taxon>Didymosphaeriaceae</taxon>
        <taxon>Pseudopithomyces</taxon>
    </lineage>
</organism>
<dbReference type="PANTHER" id="PTHR42345">
    <property type="entry name" value="TPR_REGION DOMAIN-CONTAINING PROTEIN"/>
    <property type="match status" value="1"/>
</dbReference>
<gene>
    <name evidence="2" type="ORF">GRF29_19g2343002</name>
</gene>
<feature type="region of interest" description="Disordered" evidence="1">
    <location>
        <begin position="866"/>
        <end position="920"/>
    </location>
</feature>
<feature type="compositionally biased region" description="Low complexity" evidence="1">
    <location>
        <begin position="96"/>
        <end position="112"/>
    </location>
</feature>
<evidence type="ECO:0000256" key="1">
    <source>
        <dbReference type="SAM" id="MobiDB-lite"/>
    </source>
</evidence>
<evidence type="ECO:0000313" key="2">
    <source>
        <dbReference type="EMBL" id="KAK3215124.1"/>
    </source>
</evidence>
<feature type="compositionally biased region" description="Basic and acidic residues" evidence="1">
    <location>
        <begin position="121"/>
        <end position="138"/>
    </location>
</feature>
<comment type="caution">
    <text evidence="2">The sequence shown here is derived from an EMBL/GenBank/DDBJ whole genome shotgun (WGS) entry which is preliminary data.</text>
</comment>